<sequence>MLLPEDRIAVGVREAARLVDMSPETIKRAIHTTSPVSFPPPLRAKYAGYKYSIRVADLIEWWESLPDA</sequence>
<accession>A0A4Q7M1L1</accession>
<proteinExistence type="predicted"/>
<dbReference type="AlphaFoldDB" id="A0A4Q7M1L1"/>
<name>A0A4Q7M1L1_9MICO</name>
<evidence type="ECO:0000313" key="1">
    <source>
        <dbReference type="EMBL" id="RZS60462.1"/>
    </source>
</evidence>
<protein>
    <recommendedName>
        <fullName evidence="3">Helix-turn-helix protein</fullName>
    </recommendedName>
</protein>
<comment type="caution">
    <text evidence="1">The sequence shown here is derived from an EMBL/GenBank/DDBJ whole genome shotgun (WGS) entry which is preliminary data.</text>
</comment>
<dbReference type="RefSeq" id="WP_130412400.1">
    <property type="nucleotide sequence ID" value="NZ_SGWX01000001.1"/>
</dbReference>
<organism evidence="1 2">
    <name type="scientific">Xylanimonas ulmi</name>
    <dbReference type="NCBI Taxonomy" id="228973"/>
    <lineage>
        <taxon>Bacteria</taxon>
        <taxon>Bacillati</taxon>
        <taxon>Actinomycetota</taxon>
        <taxon>Actinomycetes</taxon>
        <taxon>Micrococcales</taxon>
        <taxon>Promicromonosporaceae</taxon>
        <taxon>Xylanimonas</taxon>
    </lineage>
</organism>
<dbReference type="Proteomes" id="UP000293852">
    <property type="component" value="Unassembled WGS sequence"/>
</dbReference>
<dbReference type="EMBL" id="SGWX01000001">
    <property type="protein sequence ID" value="RZS60462.1"/>
    <property type="molecule type" value="Genomic_DNA"/>
</dbReference>
<gene>
    <name evidence="1" type="ORF">EV386_0720</name>
</gene>
<reference evidence="1 2" key="1">
    <citation type="submission" date="2019-02" db="EMBL/GenBank/DDBJ databases">
        <title>Sequencing the genomes of 1000 actinobacteria strains.</title>
        <authorList>
            <person name="Klenk H.-P."/>
        </authorList>
    </citation>
    <scope>NUCLEOTIDE SEQUENCE [LARGE SCALE GENOMIC DNA]</scope>
    <source>
        <strain evidence="1 2">DSM 16932</strain>
    </source>
</reference>
<evidence type="ECO:0000313" key="2">
    <source>
        <dbReference type="Proteomes" id="UP000293852"/>
    </source>
</evidence>
<keyword evidence="2" id="KW-1185">Reference proteome</keyword>
<dbReference type="OrthoDB" id="4794501at2"/>
<evidence type="ECO:0008006" key="3">
    <source>
        <dbReference type="Google" id="ProtNLM"/>
    </source>
</evidence>